<evidence type="ECO:0000256" key="10">
    <source>
        <dbReference type="ARBA" id="ARBA00023163"/>
    </source>
</evidence>
<dbReference type="GO" id="GO:0000976">
    <property type="term" value="F:transcription cis-regulatory region binding"/>
    <property type="evidence" value="ECO:0007669"/>
    <property type="project" value="TreeGrafter"/>
</dbReference>
<dbReference type="InterPro" id="IPR036388">
    <property type="entry name" value="WH-like_DNA-bd_sf"/>
</dbReference>
<dbReference type="KEGG" id="rpe:RPE_4290"/>
<keyword evidence="9 11" id="KW-0238">DNA-binding</keyword>
<name>Q07IM0_RHOP5</name>
<evidence type="ECO:0000256" key="8">
    <source>
        <dbReference type="ARBA" id="ARBA00023015"/>
    </source>
</evidence>
<dbReference type="HOGENOM" id="CLU_096072_1_2_5"/>
<evidence type="ECO:0000256" key="9">
    <source>
        <dbReference type="ARBA" id="ARBA00023125"/>
    </source>
</evidence>
<comment type="subcellular location">
    <subcellularLocation>
        <location evidence="1 11">Cytoplasm</location>
    </subcellularLocation>
</comment>
<evidence type="ECO:0000256" key="1">
    <source>
        <dbReference type="ARBA" id="ARBA00004496"/>
    </source>
</evidence>
<comment type="similarity">
    <text evidence="2 11">Belongs to the Fur family.</text>
</comment>
<keyword evidence="4 11" id="KW-0963">Cytoplasm</keyword>
<evidence type="ECO:0000313" key="12">
    <source>
        <dbReference type="EMBL" id="ABJ08214.1"/>
    </source>
</evidence>
<dbReference type="CDD" id="cd07153">
    <property type="entry name" value="Fur_like"/>
    <property type="match status" value="1"/>
</dbReference>
<dbReference type="SUPFAM" id="SSF46785">
    <property type="entry name" value="Winged helix' DNA-binding domain"/>
    <property type="match status" value="1"/>
</dbReference>
<dbReference type="GO" id="GO:0005737">
    <property type="term" value="C:cytoplasm"/>
    <property type="evidence" value="ECO:0007669"/>
    <property type="project" value="UniProtKB-SubCell"/>
</dbReference>
<dbReference type="NCBIfam" id="NF045677">
    <property type="entry name" value="FeRespRegIrr"/>
    <property type="match status" value="1"/>
</dbReference>
<dbReference type="EMBL" id="CP000463">
    <property type="protein sequence ID" value="ABJ08214.1"/>
    <property type="molecule type" value="Genomic_DNA"/>
</dbReference>
<dbReference type="PANTHER" id="PTHR33202">
    <property type="entry name" value="ZINC UPTAKE REGULATION PROTEIN"/>
    <property type="match status" value="1"/>
</dbReference>
<keyword evidence="7 11" id="KW-0862">Zinc</keyword>
<keyword evidence="5 11" id="KW-0678">Repressor</keyword>
<comment type="subunit">
    <text evidence="11">Homodimer.</text>
</comment>
<dbReference type="AlphaFoldDB" id="Q07IM0"/>
<dbReference type="STRING" id="316055.RPE_4290"/>
<keyword evidence="8 11" id="KW-0805">Transcription regulation</keyword>
<organism evidence="12">
    <name type="scientific">Rhodopseudomonas palustris (strain BisA53)</name>
    <dbReference type="NCBI Taxonomy" id="316055"/>
    <lineage>
        <taxon>Bacteria</taxon>
        <taxon>Pseudomonadati</taxon>
        <taxon>Pseudomonadota</taxon>
        <taxon>Alphaproteobacteria</taxon>
        <taxon>Hyphomicrobiales</taxon>
        <taxon>Nitrobacteraceae</taxon>
        <taxon>Rhodopseudomonas</taxon>
    </lineage>
</organism>
<dbReference type="GO" id="GO:1900376">
    <property type="term" value="P:regulation of secondary metabolite biosynthetic process"/>
    <property type="evidence" value="ECO:0007669"/>
    <property type="project" value="TreeGrafter"/>
</dbReference>
<proteinExistence type="inferred from homology"/>
<accession>Q07IM0</accession>
<protein>
    <recommendedName>
        <fullName evidence="3 11">Ferric uptake regulation protein</fullName>
    </recommendedName>
</protein>
<keyword evidence="6 11" id="KW-0479">Metal-binding</keyword>
<dbReference type="GO" id="GO:0045892">
    <property type="term" value="P:negative regulation of DNA-templated transcription"/>
    <property type="evidence" value="ECO:0007669"/>
    <property type="project" value="TreeGrafter"/>
</dbReference>
<evidence type="ECO:0000256" key="7">
    <source>
        <dbReference type="ARBA" id="ARBA00022833"/>
    </source>
</evidence>
<dbReference type="NCBIfam" id="NF045678">
    <property type="entry name" value="TransRegIrrA"/>
    <property type="match status" value="1"/>
</dbReference>
<dbReference type="Pfam" id="PF01475">
    <property type="entry name" value="FUR"/>
    <property type="match status" value="1"/>
</dbReference>
<evidence type="ECO:0000256" key="4">
    <source>
        <dbReference type="ARBA" id="ARBA00022490"/>
    </source>
</evidence>
<dbReference type="InterPro" id="IPR036390">
    <property type="entry name" value="WH_DNA-bd_sf"/>
</dbReference>
<dbReference type="FunFam" id="1.10.10.10:FF:000007">
    <property type="entry name" value="Ferric uptake regulation protein"/>
    <property type="match status" value="1"/>
</dbReference>
<keyword evidence="11" id="KW-0408">Iron</keyword>
<evidence type="ECO:0000256" key="11">
    <source>
        <dbReference type="RuleBase" id="RU364037"/>
    </source>
</evidence>
<evidence type="ECO:0000256" key="3">
    <source>
        <dbReference type="ARBA" id="ARBA00020910"/>
    </source>
</evidence>
<evidence type="ECO:0000256" key="6">
    <source>
        <dbReference type="ARBA" id="ARBA00022723"/>
    </source>
</evidence>
<gene>
    <name evidence="11" type="primary">fur</name>
    <name evidence="12" type="ordered locus">RPE_4290</name>
</gene>
<evidence type="ECO:0000256" key="2">
    <source>
        <dbReference type="ARBA" id="ARBA00007957"/>
    </source>
</evidence>
<dbReference type="eggNOG" id="COG0735">
    <property type="taxonomic scope" value="Bacteria"/>
</dbReference>
<dbReference type="InterPro" id="IPR002481">
    <property type="entry name" value="FUR"/>
</dbReference>
<evidence type="ECO:0000256" key="5">
    <source>
        <dbReference type="ARBA" id="ARBA00022491"/>
    </source>
</evidence>
<keyword evidence="10 11" id="KW-0804">Transcription</keyword>
<dbReference type="GO" id="GO:0008270">
    <property type="term" value="F:zinc ion binding"/>
    <property type="evidence" value="ECO:0007669"/>
    <property type="project" value="TreeGrafter"/>
</dbReference>
<dbReference type="PANTHER" id="PTHR33202:SF7">
    <property type="entry name" value="FERRIC UPTAKE REGULATION PROTEIN"/>
    <property type="match status" value="1"/>
</dbReference>
<dbReference type="GO" id="GO:0003700">
    <property type="term" value="F:DNA-binding transcription factor activity"/>
    <property type="evidence" value="ECO:0007669"/>
    <property type="project" value="UniProtKB-UniRule"/>
</dbReference>
<sequence>MELIAAHSRGYWRAVARSAGVLECNRNASLPDVIGKLRSAGLRPTQQRLALARVLFGSGDRHLTAEMLFEEATRAKVSVSLATVYNTLNQLTDAGLLRQVSVDGAKTYFDTNVSDHYHFYIENKYELIDFPVAHASLRDMPEVPDGYEISRIDLVVRLRKID</sequence>
<reference evidence="12" key="1">
    <citation type="submission" date="2006-09" db="EMBL/GenBank/DDBJ databases">
        <title>Complete sequence of Rhodopseudomonas palustris BisA53.</title>
        <authorList>
            <consortium name="US DOE Joint Genome Institute"/>
            <person name="Copeland A."/>
            <person name="Lucas S."/>
            <person name="Lapidus A."/>
            <person name="Barry K."/>
            <person name="Detter J.C."/>
            <person name="Glavina del Rio T."/>
            <person name="Hammon N."/>
            <person name="Israni S."/>
            <person name="Dalin E."/>
            <person name="Tice H."/>
            <person name="Pitluck S."/>
            <person name="Chain P."/>
            <person name="Malfatti S."/>
            <person name="Shin M."/>
            <person name="Vergez L."/>
            <person name="Schmutz J."/>
            <person name="Larimer F."/>
            <person name="Land M."/>
            <person name="Hauser L."/>
            <person name="Pelletier D.A."/>
            <person name="Kyrpides N."/>
            <person name="Kim E."/>
            <person name="Harwood C.S."/>
            <person name="Oda Y."/>
            <person name="Richardson P."/>
        </authorList>
    </citation>
    <scope>NUCLEOTIDE SEQUENCE [LARGE SCALE GENOMIC DNA]</scope>
    <source>
        <strain evidence="12">BisA53</strain>
    </source>
</reference>
<dbReference type="Gene3D" id="1.10.10.10">
    <property type="entry name" value="Winged helix-like DNA-binding domain superfamily/Winged helix DNA-binding domain"/>
    <property type="match status" value="1"/>
</dbReference>